<name>A0A151P2A6_ALLMI</name>
<dbReference type="Gene3D" id="1.10.4020.10">
    <property type="entry name" value="DNA breaking-rejoining enzymes"/>
    <property type="match status" value="1"/>
</dbReference>
<evidence type="ECO:0000313" key="1">
    <source>
        <dbReference type="EMBL" id="KYO42845.1"/>
    </source>
</evidence>
<organism evidence="1 2">
    <name type="scientific">Alligator mississippiensis</name>
    <name type="common">American alligator</name>
    <dbReference type="NCBI Taxonomy" id="8496"/>
    <lineage>
        <taxon>Eukaryota</taxon>
        <taxon>Metazoa</taxon>
        <taxon>Chordata</taxon>
        <taxon>Craniata</taxon>
        <taxon>Vertebrata</taxon>
        <taxon>Euteleostomi</taxon>
        <taxon>Archelosauria</taxon>
        <taxon>Archosauria</taxon>
        <taxon>Crocodylia</taxon>
        <taxon>Alligatoridae</taxon>
        <taxon>Alligatorinae</taxon>
        <taxon>Alligator</taxon>
    </lineage>
</organism>
<dbReference type="Proteomes" id="UP000050525">
    <property type="component" value="Unassembled WGS sequence"/>
</dbReference>
<sequence length="150" mass="17885">MPKMTKDDDPEAYIEAFEQDDAQDYEHVKEAILYKMEINPEQYRRQFRAKKGPEEKRPRVLLQLLRDLLDKWLACEMLLGRDWTPVYDVLDRVRDMEVARMKIQNQEGWVGEIEENEGSADETDELDLNDFTSSLQFREAQEEDQKIRAL</sequence>
<evidence type="ECO:0008006" key="3">
    <source>
        <dbReference type="Google" id="ProtNLM"/>
    </source>
</evidence>
<gene>
    <name evidence="1" type="ORF">Y1Q_0016084</name>
</gene>
<dbReference type="InterPro" id="IPR038269">
    <property type="entry name" value="SCAN_sf"/>
</dbReference>
<reference evidence="1 2" key="1">
    <citation type="journal article" date="2012" name="Genome Biol.">
        <title>Sequencing three crocodilian genomes to illuminate the evolution of archosaurs and amniotes.</title>
        <authorList>
            <person name="St John J.A."/>
            <person name="Braun E.L."/>
            <person name="Isberg S.R."/>
            <person name="Miles L.G."/>
            <person name="Chong A.Y."/>
            <person name="Gongora J."/>
            <person name="Dalzell P."/>
            <person name="Moran C."/>
            <person name="Bed'hom B."/>
            <person name="Abzhanov A."/>
            <person name="Burgess S.C."/>
            <person name="Cooksey A.M."/>
            <person name="Castoe T.A."/>
            <person name="Crawford N.G."/>
            <person name="Densmore L.D."/>
            <person name="Drew J.C."/>
            <person name="Edwards S.V."/>
            <person name="Faircloth B.C."/>
            <person name="Fujita M.K."/>
            <person name="Greenwold M.J."/>
            <person name="Hoffmann F.G."/>
            <person name="Howard J.M."/>
            <person name="Iguchi T."/>
            <person name="Janes D.E."/>
            <person name="Khan S.Y."/>
            <person name="Kohno S."/>
            <person name="de Koning A.J."/>
            <person name="Lance S.L."/>
            <person name="McCarthy F.M."/>
            <person name="McCormack J.E."/>
            <person name="Merchant M.E."/>
            <person name="Peterson D.G."/>
            <person name="Pollock D.D."/>
            <person name="Pourmand N."/>
            <person name="Raney B.J."/>
            <person name="Roessler K.A."/>
            <person name="Sanford J.R."/>
            <person name="Sawyer R.H."/>
            <person name="Schmidt C.J."/>
            <person name="Triplett E.W."/>
            <person name="Tuberville T.D."/>
            <person name="Venegas-Anaya M."/>
            <person name="Howard J.T."/>
            <person name="Jarvis E.D."/>
            <person name="Guillette L.J.Jr."/>
            <person name="Glenn T.C."/>
            <person name="Green R.E."/>
            <person name="Ray D.A."/>
        </authorList>
    </citation>
    <scope>NUCLEOTIDE SEQUENCE [LARGE SCALE GENOMIC DNA]</scope>
    <source>
        <strain evidence="1">KSC_2009_1</strain>
    </source>
</reference>
<proteinExistence type="predicted"/>
<dbReference type="SUPFAM" id="SSF47353">
    <property type="entry name" value="Retrovirus capsid dimerization domain-like"/>
    <property type="match status" value="1"/>
</dbReference>
<evidence type="ECO:0000313" key="2">
    <source>
        <dbReference type="Proteomes" id="UP000050525"/>
    </source>
</evidence>
<comment type="caution">
    <text evidence="1">The sequence shown here is derived from an EMBL/GenBank/DDBJ whole genome shotgun (WGS) entry which is preliminary data.</text>
</comment>
<dbReference type="EMBL" id="AKHW03001345">
    <property type="protein sequence ID" value="KYO42845.1"/>
    <property type="molecule type" value="Genomic_DNA"/>
</dbReference>
<protein>
    <recommendedName>
        <fullName evidence="3">SCAN box domain-containing protein</fullName>
    </recommendedName>
</protein>
<accession>A0A151P2A6</accession>
<keyword evidence="2" id="KW-1185">Reference proteome</keyword>
<dbReference type="AlphaFoldDB" id="A0A151P2A6"/>